<proteinExistence type="inferred from homology"/>
<keyword evidence="3" id="KW-0677">Repeat</keyword>
<dbReference type="InterPro" id="IPR015943">
    <property type="entry name" value="WD40/YVTN_repeat-like_dom_sf"/>
</dbReference>
<dbReference type="Proteomes" id="UP000054549">
    <property type="component" value="Unassembled WGS sequence"/>
</dbReference>
<evidence type="ECO:0000256" key="2">
    <source>
        <dbReference type="ARBA" id="ARBA00022574"/>
    </source>
</evidence>
<dbReference type="PANTHER" id="PTHR46042:SF1">
    <property type="entry name" value="DIPHTHINE METHYLTRANSFERASE"/>
    <property type="match status" value="1"/>
</dbReference>
<evidence type="ECO:0000313" key="8">
    <source>
        <dbReference type="EMBL" id="KIL70822.1"/>
    </source>
</evidence>
<evidence type="ECO:0000256" key="7">
    <source>
        <dbReference type="ARBA" id="ARBA00047551"/>
    </source>
</evidence>
<comment type="catalytic activity">
    <reaction evidence="7">
        <text>diphthine methyl ester-[translation elongation factor 2] + H2O = diphthine-[translation elongation factor 2] + methanol + H(+)</text>
        <dbReference type="Rhea" id="RHEA:42656"/>
        <dbReference type="Rhea" id="RHEA-COMP:10172"/>
        <dbReference type="Rhea" id="RHEA-COMP:10173"/>
        <dbReference type="ChEBI" id="CHEBI:15377"/>
        <dbReference type="ChEBI" id="CHEBI:15378"/>
        <dbReference type="ChEBI" id="CHEBI:17790"/>
        <dbReference type="ChEBI" id="CHEBI:79005"/>
        <dbReference type="ChEBI" id="CHEBI:82696"/>
        <dbReference type="EC" id="3.1.1.97"/>
    </reaction>
</comment>
<reference evidence="8 9" key="1">
    <citation type="submission" date="2014-04" db="EMBL/GenBank/DDBJ databases">
        <title>Evolutionary Origins and Diversification of the Mycorrhizal Mutualists.</title>
        <authorList>
            <consortium name="DOE Joint Genome Institute"/>
            <consortium name="Mycorrhizal Genomics Consortium"/>
            <person name="Kohler A."/>
            <person name="Kuo A."/>
            <person name="Nagy L.G."/>
            <person name="Floudas D."/>
            <person name="Copeland A."/>
            <person name="Barry K.W."/>
            <person name="Cichocki N."/>
            <person name="Veneault-Fourrey C."/>
            <person name="LaButti K."/>
            <person name="Lindquist E.A."/>
            <person name="Lipzen A."/>
            <person name="Lundell T."/>
            <person name="Morin E."/>
            <person name="Murat C."/>
            <person name="Riley R."/>
            <person name="Ohm R."/>
            <person name="Sun H."/>
            <person name="Tunlid A."/>
            <person name="Henrissat B."/>
            <person name="Grigoriev I.V."/>
            <person name="Hibbett D.S."/>
            <person name="Martin F."/>
        </authorList>
    </citation>
    <scope>NUCLEOTIDE SEQUENCE [LARGE SCALE GENOMIC DNA]</scope>
    <source>
        <strain evidence="8 9">Koide BX008</strain>
    </source>
</reference>
<dbReference type="HOGENOM" id="CLU_036100_2_0_1"/>
<dbReference type="GO" id="GO:0061685">
    <property type="term" value="F:diphthine methylesterase activity"/>
    <property type="evidence" value="ECO:0007669"/>
    <property type="project" value="UniProtKB-EC"/>
</dbReference>
<keyword evidence="9" id="KW-1185">Reference proteome</keyword>
<gene>
    <name evidence="8" type="ORF">M378DRAFT_183402</name>
</gene>
<comment type="similarity">
    <text evidence="5">Belongs to the DPH7 family.</text>
</comment>
<evidence type="ECO:0000256" key="1">
    <source>
        <dbReference type="ARBA" id="ARBA00005156"/>
    </source>
</evidence>
<dbReference type="SMART" id="SM00320">
    <property type="entry name" value="WD40"/>
    <property type="match status" value="3"/>
</dbReference>
<accession>A0A0C2X8V7</accession>
<dbReference type="InterPro" id="IPR001680">
    <property type="entry name" value="WD40_rpt"/>
</dbReference>
<dbReference type="OrthoDB" id="1930760at2759"/>
<dbReference type="InterPro" id="IPR052415">
    <property type="entry name" value="Diphthine_MTase"/>
</dbReference>
<dbReference type="GO" id="GO:0005737">
    <property type="term" value="C:cytoplasm"/>
    <property type="evidence" value="ECO:0007669"/>
    <property type="project" value="TreeGrafter"/>
</dbReference>
<dbReference type="SUPFAM" id="SSF50978">
    <property type="entry name" value="WD40 repeat-like"/>
    <property type="match status" value="1"/>
</dbReference>
<sequence>MNGFDTVEPADSVEFCPHPEASNIFVCGTYKLNERATPNNHNAIPLRQGRCLVFSVEDKDAEQPSFQHIQSIDFPAIPDMKWHHTSLSANPILGVADSEGNISILQWRLHELALEKVDSVCCATEDTLCLSLDWSNRRTPQAGLSNLVVSLSNGSLCLLRSTSHGELLKTDEWLAHEYEAWIAAWDCWDTNVIYSGGDDLALKFWDIRQGFDRPFFTNKRFEAGVTTIQSHPHFEHLMAVGSYNNTVYLFDRRKASTALSEVPVGGGVWRVKWNPHNDRKGDLLVACMQDGFKVLRYDDEIHSSQVIQRFDGHKSLAYGVDWSYQQPATDSRQIVGSCSFYDHLLHMWKA</sequence>
<dbReference type="GO" id="GO:0017183">
    <property type="term" value="P:protein histidyl modification to diphthamide"/>
    <property type="evidence" value="ECO:0007669"/>
    <property type="project" value="TreeGrafter"/>
</dbReference>
<comment type="pathway">
    <text evidence="1">Protein modification; peptidyl-diphthamide biosynthesis.</text>
</comment>
<organism evidence="8 9">
    <name type="scientific">Amanita muscaria (strain Koide BX008)</name>
    <dbReference type="NCBI Taxonomy" id="946122"/>
    <lineage>
        <taxon>Eukaryota</taxon>
        <taxon>Fungi</taxon>
        <taxon>Dikarya</taxon>
        <taxon>Basidiomycota</taxon>
        <taxon>Agaricomycotina</taxon>
        <taxon>Agaricomycetes</taxon>
        <taxon>Agaricomycetidae</taxon>
        <taxon>Agaricales</taxon>
        <taxon>Pluteineae</taxon>
        <taxon>Amanitaceae</taxon>
        <taxon>Amanita</taxon>
    </lineage>
</organism>
<dbReference type="PANTHER" id="PTHR46042">
    <property type="entry name" value="DIPHTHINE METHYLTRANSFERASE"/>
    <property type="match status" value="1"/>
</dbReference>
<keyword evidence="4" id="KW-0378">Hydrolase</keyword>
<evidence type="ECO:0000256" key="3">
    <source>
        <dbReference type="ARBA" id="ARBA00022737"/>
    </source>
</evidence>
<dbReference type="EC" id="3.1.1.97" evidence="6"/>
<evidence type="ECO:0000256" key="4">
    <source>
        <dbReference type="ARBA" id="ARBA00022801"/>
    </source>
</evidence>
<name>A0A0C2X8V7_AMAMK</name>
<dbReference type="InParanoid" id="A0A0C2X8V7"/>
<dbReference type="InterPro" id="IPR036322">
    <property type="entry name" value="WD40_repeat_dom_sf"/>
</dbReference>
<dbReference type="EMBL" id="KN818223">
    <property type="protein sequence ID" value="KIL70822.1"/>
    <property type="molecule type" value="Genomic_DNA"/>
</dbReference>
<dbReference type="Gene3D" id="2.130.10.10">
    <property type="entry name" value="YVTN repeat-like/Quinoprotein amine dehydrogenase"/>
    <property type="match status" value="1"/>
</dbReference>
<dbReference type="STRING" id="946122.A0A0C2X8V7"/>
<dbReference type="FunCoup" id="A0A0C2X8V7">
    <property type="interactions" value="947"/>
</dbReference>
<protein>
    <recommendedName>
        <fullName evidence="6">methylated diphthine methylhydrolase</fullName>
        <ecNumber evidence="6">3.1.1.97</ecNumber>
    </recommendedName>
</protein>
<evidence type="ECO:0000256" key="6">
    <source>
        <dbReference type="ARBA" id="ARBA00039131"/>
    </source>
</evidence>
<dbReference type="AlphaFoldDB" id="A0A0C2X8V7"/>
<keyword evidence="2" id="KW-0853">WD repeat</keyword>
<evidence type="ECO:0000256" key="5">
    <source>
        <dbReference type="ARBA" id="ARBA00038092"/>
    </source>
</evidence>
<evidence type="ECO:0000313" key="9">
    <source>
        <dbReference type="Proteomes" id="UP000054549"/>
    </source>
</evidence>